<evidence type="ECO:0000256" key="2">
    <source>
        <dbReference type="ARBA" id="ARBA00022475"/>
    </source>
</evidence>
<sequence length="117" mass="12129">MLKIKCFSFFPASSLQCYTCTSQSSNTNCMVPTNCSASDTSCMTSVVAGGIGGFTMSTITKTCEAICKESGLNAGIVSSKVSCCSTNLCNTSGASSIKSTYIILVVALGFLVTLLRQ</sequence>
<name>A0AAV3AFT5_PYXAD</name>
<organism evidence="7 8">
    <name type="scientific">Pyxicephalus adspersus</name>
    <name type="common">African bullfrog</name>
    <dbReference type="NCBI Taxonomy" id="30357"/>
    <lineage>
        <taxon>Eukaryota</taxon>
        <taxon>Metazoa</taxon>
        <taxon>Chordata</taxon>
        <taxon>Craniata</taxon>
        <taxon>Vertebrata</taxon>
        <taxon>Euteleostomi</taxon>
        <taxon>Amphibia</taxon>
        <taxon>Batrachia</taxon>
        <taxon>Anura</taxon>
        <taxon>Neobatrachia</taxon>
        <taxon>Ranoidea</taxon>
        <taxon>Pyxicephalidae</taxon>
        <taxon>Pyxicephalinae</taxon>
        <taxon>Pyxicephalus</taxon>
    </lineage>
</organism>
<evidence type="ECO:0000313" key="8">
    <source>
        <dbReference type="Proteomes" id="UP001181693"/>
    </source>
</evidence>
<evidence type="ECO:0000259" key="6">
    <source>
        <dbReference type="SMART" id="SM00134"/>
    </source>
</evidence>
<dbReference type="PANTHER" id="PTHR16983">
    <property type="entry name" value="UPAR/LY6 DOMAIN-CONTAINING PROTEIN"/>
    <property type="match status" value="1"/>
</dbReference>
<dbReference type="SUPFAM" id="SSF57302">
    <property type="entry name" value="Snake toxin-like"/>
    <property type="match status" value="1"/>
</dbReference>
<dbReference type="SMART" id="SM00134">
    <property type="entry name" value="LU"/>
    <property type="match status" value="1"/>
</dbReference>
<gene>
    <name evidence="7" type="ORF">GDO54_011615</name>
</gene>
<accession>A0AAV3AFT5</accession>
<reference evidence="7" key="1">
    <citation type="thesis" date="2020" institute="ProQuest LLC" country="789 East Eisenhower Parkway, Ann Arbor, MI, USA">
        <title>Comparative Genomics and Chromosome Evolution.</title>
        <authorList>
            <person name="Mudd A.B."/>
        </authorList>
    </citation>
    <scope>NUCLEOTIDE SEQUENCE</scope>
    <source>
        <strain evidence="7">1538</strain>
        <tissue evidence="7">Blood</tissue>
    </source>
</reference>
<keyword evidence="8" id="KW-1185">Reference proteome</keyword>
<feature type="domain" description="UPAR/Ly6" evidence="6">
    <location>
        <begin position="15"/>
        <end position="104"/>
    </location>
</feature>
<keyword evidence="2" id="KW-1003">Cell membrane</keyword>
<dbReference type="CDD" id="cd23575">
    <property type="entry name" value="TFP_LU_ECD_GPIHBP1"/>
    <property type="match status" value="1"/>
</dbReference>
<dbReference type="Proteomes" id="UP001181693">
    <property type="component" value="Unassembled WGS sequence"/>
</dbReference>
<dbReference type="InterPro" id="IPR018363">
    <property type="entry name" value="CD59_antigen_CS"/>
</dbReference>
<dbReference type="GO" id="GO:0005886">
    <property type="term" value="C:plasma membrane"/>
    <property type="evidence" value="ECO:0007669"/>
    <property type="project" value="UniProtKB-SubCell"/>
</dbReference>
<protein>
    <recommendedName>
        <fullName evidence="6">UPAR/Ly6 domain-containing protein</fullName>
    </recommendedName>
</protein>
<dbReference type="InterPro" id="IPR016054">
    <property type="entry name" value="LY6_UPA_recep-like"/>
</dbReference>
<evidence type="ECO:0000256" key="3">
    <source>
        <dbReference type="ARBA" id="ARBA00022729"/>
    </source>
</evidence>
<keyword evidence="4" id="KW-0472">Membrane</keyword>
<keyword evidence="3" id="KW-0732">Signal</keyword>
<keyword evidence="5" id="KW-0325">Glycoprotein</keyword>
<dbReference type="FunFam" id="2.10.60.10:FF:000003">
    <property type="entry name" value="lymphocyte antigen 6E isoform X1"/>
    <property type="match status" value="1"/>
</dbReference>
<dbReference type="InterPro" id="IPR045860">
    <property type="entry name" value="Snake_toxin-like_sf"/>
</dbReference>
<dbReference type="EMBL" id="DYDO01000005">
    <property type="protein sequence ID" value="DBA23900.1"/>
    <property type="molecule type" value="Genomic_DNA"/>
</dbReference>
<evidence type="ECO:0000256" key="5">
    <source>
        <dbReference type="ARBA" id="ARBA00023180"/>
    </source>
</evidence>
<comment type="caution">
    <text evidence="7">The sequence shown here is derived from an EMBL/GenBank/DDBJ whole genome shotgun (WGS) entry which is preliminary data.</text>
</comment>
<evidence type="ECO:0000256" key="4">
    <source>
        <dbReference type="ARBA" id="ARBA00023136"/>
    </source>
</evidence>
<evidence type="ECO:0000256" key="1">
    <source>
        <dbReference type="ARBA" id="ARBA00004236"/>
    </source>
</evidence>
<dbReference type="Gene3D" id="2.10.60.10">
    <property type="entry name" value="CD59"/>
    <property type="match status" value="1"/>
</dbReference>
<dbReference type="PANTHER" id="PTHR16983:SF13">
    <property type="entry name" value="LYMPHOCYTE ANTIGEN 6E"/>
    <property type="match status" value="1"/>
</dbReference>
<dbReference type="AlphaFoldDB" id="A0AAV3AFT5"/>
<dbReference type="PROSITE" id="PS00983">
    <property type="entry name" value="LY6_UPAR"/>
    <property type="match status" value="1"/>
</dbReference>
<dbReference type="InterPro" id="IPR035076">
    <property type="entry name" value="Toxin/TOLIP"/>
</dbReference>
<dbReference type="Pfam" id="PF00087">
    <property type="entry name" value="Toxin_TOLIP"/>
    <property type="match status" value="1"/>
</dbReference>
<dbReference type="InterPro" id="IPR051110">
    <property type="entry name" value="Ly-6/neurotoxin-like_GPI-ap"/>
</dbReference>
<comment type="subcellular location">
    <subcellularLocation>
        <location evidence="1">Cell membrane</location>
    </subcellularLocation>
</comment>
<proteinExistence type="predicted"/>
<evidence type="ECO:0000313" key="7">
    <source>
        <dbReference type="EMBL" id="DBA23900.1"/>
    </source>
</evidence>